<dbReference type="GO" id="GO:1902600">
    <property type="term" value="P:proton transmembrane transport"/>
    <property type="evidence" value="ECO:0007669"/>
    <property type="project" value="UniProtKB-KW"/>
</dbReference>
<dbReference type="InterPro" id="IPR029071">
    <property type="entry name" value="Ubiquitin-like_domsf"/>
</dbReference>
<evidence type="ECO:0000256" key="9">
    <source>
        <dbReference type="ARBA" id="ARBA00023136"/>
    </source>
</evidence>
<feature type="coiled-coil region" evidence="11">
    <location>
        <begin position="364"/>
        <end position="454"/>
    </location>
</feature>
<comment type="subcellular location">
    <subcellularLocation>
        <location evidence="1">Membrane</location>
        <topology evidence="1">Single-pass membrane protein</topology>
    </subcellularLocation>
</comment>
<dbReference type="Pfam" id="PF00430">
    <property type="entry name" value="ATP-synt_B"/>
    <property type="match status" value="1"/>
</dbReference>
<dbReference type="InterPro" id="IPR040610">
    <property type="entry name" value="SNRNP25_ubiquitin"/>
</dbReference>
<keyword evidence="7" id="KW-1133">Transmembrane helix</keyword>
<dbReference type="CDD" id="cd17058">
    <property type="entry name" value="Ubl_SNRNP25"/>
    <property type="match status" value="1"/>
</dbReference>
<dbReference type="Pfam" id="PF18036">
    <property type="entry name" value="Ubiquitin_4"/>
    <property type="match status" value="1"/>
</dbReference>
<evidence type="ECO:0000256" key="3">
    <source>
        <dbReference type="ARBA" id="ARBA00022448"/>
    </source>
</evidence>
<evidence type="ECO:0000313" key="13">
    <source>
        <dbReference type="EMBL" id="KAL2346705.1"/>
    </source>
</evidence>
<keyword evidence="9" id="KW-0472">Membrane</keyword>
<keyword evidence="5" id="KW-0812">Transmembrane</keyword>
<comment type="similarity">
    <text evidence="2">Belongs to the ATPase B chain family.</text>
</comment>
<dbReference type="InterPro" id="IPR034679">
    <property type="entry name" value="ATP_synth_b"/>
</dbReference>
<reference evidence="13 14" key="1">
    <citation type="submission" date="2024-08" db="EMBL/GenBank/DDBJ databases">
        <title>Insights into the chromosomal genome structure of Flemingia macrophylla.</title>
        <authorList>
            <person name="Ding Y."/>
            <person name="Zhao Y."/>
            <person name="Bi W."/>
            <person name="Wu M."/>
            <person name="Zhao G."/>
            <person name="Gong Y."/>
            <person name="Li W."/>
            <person name="Zhang P."/>
        </authorList>
    </citation>
    <scope>NUCLEOTIDE SEQUENCE [LARGE SCALE GENOMIC DNA]</scope>
    <source>
        <strain evidence="13">DYQJB</strain>
        <tissue evidence="13">Leaf</tissue>
    </source>
</reference>
<keyword evidence="8" id="KW-0406">Ion transport</keyword>
<dbReference type="AlphaFoldDB" id="A0ABD1NF08"/>
<evidence type="ECO:0000256" key="10">
    <source>
        <dbReference type="ARBA" id="ARBA00025198"/>
    </source>
</evidence>
<dbReference type="InterPro" id="IPR050059">
    <property type="entry name" value="ATP_synthase_B_chain"/>
</dbReference>
<feature type="domain" description="SNRNP25 ubiquitin-like" evidence="12">
    <location>
        <begin position="43"/>
        <end position="128"/>
    </location>
</feature>
<evidence type="ECO:0000256" key="1">
    <source>
        <dbReference type="ARBA" id="ARBA00004167"/>
    </source>
</evidence>
<evidence type="ECO:0000256" key="4">
    <source>
        <dbReference type="ARBA" id="ARBA00022547"/>
    </source>
</evidence>
<dbReference type="EMBL" id="JBGMDY010000001">
    <property type="protein sequence ID" value="KAL2346705.1"/>
    <property type="molecule type" value="Genomic_DNA"/>
</dbReference>
<evidence type="ECO:0000256" key="11">
    <source>
        <dbReference type="SAM" id="Coils"/>
    </source>
</evidence>
<accession>A0ABD1NF08</accession>
<organism evidence="13 14">
    <name type="scientific">Flemingia macrophylla</name>
    <dbReference type="NCBI Taxonomy" id="520843"/>
    <lineage>
        <taxon>Eukaryota</taxon>
        <taxon>Viridiplantae</taxon>
        <taxon>Streptophyta</taxon>
        <taxon>Embryophyta</taxon>
        <taxon>Tracheophyta</taxon>
        <taxon>Spermatophyta</taxon>
        <taxon>Magnoliopsida</taxon>
        <taxon>eudicotyledons</taxon>
        <taxon>Gunneridae</taxon>
        <taxon>Pentapetalae</taxon>
        <taxon>rosids</taxon>
        <taxon>fabids</taxon>
        <taxon>Fabales</taxon>
        <taxon>Fabaceae</taxon>
        <taxon>Papilionoideae</taxon>
        <taxon>50 kb inversion clade</taxon>
        <taxon>NPAAA clade</taxon>
        <taxon>indigoferoid/millettioid clade</taxon>
        <taxon>Phaseoleae</taxon>
        <taxon>Flemingia</taxon>
    </lineage>
</organism>
<dbReference type="SUPFAM" id="SSF54236">
    <property type="entry name" value="Ubiquitin-like"/>
    <property type="match status" value="1"/>
</dbReference>
<proteinExistence type="inferred from homology"/>
<dbReference type="HAMAP" id="MF_01399">
    <property type="entry name" value="ATP_synth_bprime"/>
    <property type="match status" value="1"/>
</dbReference>
<evidence type="ECO:0000256" key="5">
    <source>
        <dbReference type="ARBA" id="ARBA00022692"/>
    </source>
</evidence>
<evidence type="ECO:0000256" key="7">
    <source>
        <dbReference type="ARBA" id="ARBA00022989"/>
    </source>
</evidence>
<keyword evidence="4" id="KW-0138">CF(0)</keyword>
<dbReference type="HAMAP" id="MF_01398">
    <property type="entry name" value="ATP_synth_b_bprime"/>
    <property type="match status" value="1"/>
</dbReference>
<keyword evidence="11" id="KW-0175">Coiled coil</keyword>
<comment type="function">
    <text evidence="10">F(1)F(0) ATP synthase produces ATP from ADP in the presence of a proton or sodium gradient. F-type ATPases consist of two structural domains, F(1) containing the extramembraneous catalytic core and F(0) containing the membrane proton channel, linked together by a central stalk and a peripheral stalk. During catalysis, ATP synthesis in the catalytic domain of F(1) is coupled via a rotary mechanism of the central stalk subunits to proton translocation.</text>
</comment>
<evidence type="ECO:0000313" key="14">
    <source>
        <dbReference type="Proteomes" id="UP001603857"/>
    </source>
</evidence>
<evidence type="ECO:0000259" key="12">
    <source>
        <dbReference type="Pfam" id="PF18036"/>
    </source>
</evidence>
<dbReference type="InterPro" id="IPR002146">
    <property type="entry name" value="ATP_synth_b/b'su_bac/chlpt"/>
</dbReference>
<evidence type="ECO:0000256" key="2">
    <source>
        <dbReference type="ARBA" id="ARBA00005513"/>
    </source>
</evidence>
<comment type="caution">
    <text evidence="13">The sequence shown here is derived from an EMBL/GenBank/DDBJ whole genome shotgun (WGS) entry which is preliminary data.</text>
</comment>
<protein>
    <recommendedName>
        <fullName evidence="12">SNRNP25 ubiquitin-like domain-containing protein</fullName>
    </recommendedName>
</protein>
<keyword evidence="3" id="KW-0813">Transport</keyword>
<dbReference type="CDD" id="cd06503">
    <property type="entry name" value="ATP-synt_Fo_b"/>
    <property type="match status" value="1"/>
</dbReference>
<dbReference type="PANTHER" id="PTHR33445">
    <property type="entry name" value="ATP SYNTHASE SUBUNIT B', CHLOROPLASTIC"/>
    <property type="match status" value="1"/>
</dbReference>
<keyword evidence="6" id="KW-0375">Hydrogen ion transport</keyword>
<name>A0ABD1NF08_9FABA</name>
<dbReference type="GO" id="GO:0045259">
    <property type="term" value="C:proton-transporting ATP synthase complex"/>
    <property type="evidence" value="ECO:0007669"/>
    <property type="project" value="UniProtKB-KW"/>
</dbReference>
<dbReference type="PANTHER" id="PTHR33445:SF2">
    <property type="entry name" value="ATP SYNTHASE SUBUNIT B', CHLOROPLASTIC"/>
    <property type="match status" value="1"/>
</dbReference>
<dbReference type="Gene3D" id="3.10.20.90">
    <property type="entry name" value="Phosphatidylinositol 3-kinase Catalytic Subunit, Chain A, domain 1"/>
    <property type="match status" value="1"/>
</dbReference>
<dbReference type="Proteomes" id="UP001603857">
    <property type="component" value="Unassembled WGS sequence"/>
</dbReference>
<sequence length="463" mass="51968">MGETRLMIVSHRIPPPSLSTNFFSPANLDATFSDDGIPFETLNLSIVKLDASYFRVEVANAATVADLKQAVEAVFYHMPRKGPGKILWSLVWRQFCLSYQGQELISDTDYIIDYGIKDGDQLHFMRHVSDNCNFERNQWKKRVMYLKQHNKLSSQENTYQQKEHKDDDIGLDDIVIENGKIQHSNAEENRGGKSRLAGFWGGLFSHSRLAVMRRARIEGRIYRPAFKSSSSLQSNQIELRHPPNHKAVAMANMIMASSKPLVPVCTNSRSPTPRIPILQISLPKVPTLKLKLPISKPQMLSLMGMAPLVLARPSLAAEIEKAALFDFNLTLPIIMVEFLLLMVALDKVWFTPLGKFMDERDAAIREKLSSVKDTSEEVKQLEEKANAVMAAARAEIAAALNTMKKETQAEVEQKIAEGRKKVEAELQEALASLENQKEETIKSLDSQIAALSQEIVKKVLPSA</sequence>
<evidence type="ECO:0000256" key="6">
    <source>
        <dbReference type="ARBA" id="ARBA00022781"/>
    </source>
</evidence>
<gene>
    <name evidence="13" type="ORF">Fmac_000705</name>
</gene>
<keyword evidence="14" id="KW-1185">Reference proteome</keyword>
<evidence type="ECO:0000256" key="8">
    <source>
        <dbReference type="ARBA" id="ARBA00023065"/>
    </source>
</evidence>